<dbReference type="RefSeq" id="WP_322723759.1">
    <property type="nucleotide sequence ID" value="NZ_BAABEQ010000084.1"/>
</dbReference>
<comment type="caution">
    <text evidence="6">The sequence shown here is derived from an EMBL/GenBank/DDBJ whole genome shotgun (WGS) entry which is preliminary data.</text>
</comment>
<dbReference type="PANTHER" id="PTHR24421:SF62">
    <property type="entry name" value="SENSORY TRANSDUCTION HISTIDINE KINASE"/>
    <property type="match status" value="1"/>
</dbReference>
<keyword evidence="4" id="KW-1133">Transmembrane helix</keyword>
<dbReference type="InterPro" id="IPR036890">
    <property type="entry name" value="HATPase_C_sf"/>
</dbReference>
<organism evidence="6 7">
    <name type="scientific">Streptomyces phyllanthi</name>
    <dbReference type="NCBI Taxonomy" id="1803180"/>
    <lineage>
        <taxon>Bacteria</taxon>
        <taxon>Bacillati</taxon>
        <taxon>Actinomycetota</taxon>
        <taxon>Actinomycetes</taxon>
        <taxon>Kitasatosporales</taxon>
        <taxon>Streptomycetaceae</taxon>
        <taxon>Streptomyces</taxon>
    </lineage>
</organism>
<keyword evidence="2 6" id="KW-0418">Kinase</keyword>
<evidence type="ECO:0000256" key="2">
    <source>
        <dbReference type="ARBA" id="ARBA00022777"/>
    </source>
</evidence>
<feature type="transmembrane region" description="Helical" evidence="4">
    <location>
        <begin position="95"/>
        <end position="111"/>
    </location>
</feature>
<keyword evidence="3" id="KW-0902">Two-component regulatory system</keyword>
<dbReference type="InterPro" id="IPR017205">
    <property type="entry name" value="Sig_transdc_His_kinase_ChrS"/>
</dbReference>
<dbReference type="PANTHER" id="PTHR24421">
    <property type="entry name" value="NITRATE/NITRITE SENSOR PROTEIN NARX-RELATED"/>
    <property type="match status" value="1"/>
</dbReference>
<dbReference type="Gene3D" id="1.20.5.1930">
    <property type="match status" value="1"/>
</dbReference>
<evidence type="ECO:0000256" key="1">
    <source>
        <dbReference type="ARBA" id="ARBA00022679"/>
    </source>
</evidence>
<dbReference type="AlphaFoldDB" id="A0A5N8W7X7"/>
<feature type="transmembrane region" description="Helical" evidence="4">
    <location>
        <begin position="18"/>
        <end position="35"/>
    </location>
</feature>
<dbReference type="SMART" id="SM00387">
    <property type="entry name" value="HATPase_c"/>
    <property type="match status" value="1"/>
</dbReference>
<dbReference type="InterPro" id="IPR011712">
    <property type="entry name" value="Sig_transdc_His_kin_sub3_dim/P"/>
</dbReference>
<protein>
    <submittedName>
        <fullName evidence="6">Sensor histidine kinase</fullName>
    </submittedName>
</protein>
<accession>A0A5N8W7X7</accession>
<feature type="transmembrane region" description="Helical" evidence="4">
    <location>
        <begin position="41"/>
        <end position="61"/>
    </location>
</feature>
<dbReference type="SUPFAM" id="SSF55874">
    <property type="entry name" value="ATPase domain of HSP90 chaperone/DNA topoisomerase II/histidine kinase"/>
    <property type="match status" value="1"/>
</dbReference>
<evidence type="ECO:0000313" key="7">
    <source>
        <dbReference type="Proteomes" id="UP000326979"/>
    </source>
</evidence>
<dbReference type="InterPro" id="IPR005467">
    <property type="entry name" value="His_kinase_dom"/>
</dbReference>
<sequence length="408" mass="43675">MPATPLVSRRLPISARHLPHLVFLVAVAGTLVRLVRLNSGLCWSVAPPTTALALLYVAGLARWDRLSGVGRPVWLGLLLLLWSWVAWVLPVQLAFGYAWLAVPLAVLAVRMPTRPVRAVALGAIMALLVAVLVRVGGALDPDVLAPPVAAVLATAVLYRTQQRLNRELADTRGELARRQREAGRLAERARIARDLHDTLAQELAGSRMLLQAAERDWDHRPDAARRRVRAVTDALGEQLTETRGIIDDLTPPVLARDGLEAALRDACARTGSAPRAPRITFRAEAGPEPYPLPTERAVALLRVAQGLLANACEHARATHVHVTLTYGGGATTAVEVRDDGVGFDPAAARTTGTRAAGTRRGFGLAAARDRLGAFGGTLTVRSTPGHGTRVRAALPAEDRVHRVPVGAR</sequence>
<keyword evidence="4" id="KW-0812">Transmembrane</keyword>
<evidence type="ECO:0000256" key="3">
    <source>
        <dbReference type="ARBA" id="ARBA00023012"/>
    </source>
</evidence>
<dbReference type="CDD" id="cd16917">
    <property type="entry name" value="HATPase_UhpB-NarQ-NarX-like"/>
    <property type="match status" value="1"/>
</dbReference>
<dbReference type="Proteomes" id="UP000326979">
    <property type="component" value="Unassembled WGS sequence"/>
</dbReference>
<name>A0A5N8W7X7_9ACTN</name>
<feature type="transmembrane region" description="Helical" evidence="4">
    <location>
        <begin position="118"/>
        <end position="137"/>
    </location>
</feature>
<dbReference type="EMBL" id="VJZE01000192">
    <property type="protein sequence ID" value="MPY42996.1"/>
    <property type="molecule type" value="Genomic_DNA"/>
</dbReference>
<dbReference type="PIRSF" id="PIRSF037434">
    <property type="entry name" value="STHK_ChrS"/>
    <property type="match status" value="1"/>
</dbReference>
<evidence type="ECO:0000256" key="4">
    <source>
        <dbReference type="SAM" id="Phobius"/>
    </source>
</evidence>
<dbReference type="PROSITE" id="PS50109">
    <property type="entry name" value="HIS_KIN"/>
    <property type="match status" value="1"/>
</dbReference>
<dbReference type="Pfam" id="PF02518">
    <property type="entry name" value="HATPase_c"/>
    <property type="match status" value="1"/>
</dbReference>
<dbReference type="GO" id="GO:0016020">
    <property type="term" value="C:membrane"/>
    <property type="evidence" value="ECO:0007669"/>
    <property type="project" value="InterPro"/>
</dbReference>
<proteinExistence type="predicted"/>
<feature type="domain" description="Histidine kinase" evidence="5">
    <location>
        <begin position="190"/>
        <end position="398"/>
    </location>
</feature>
<dbReference type="InterPro" id="IPR050482">
    <property type="entry name" value="Sensor_HK_TwoCompSys"/>
</dbReference>
<dbReference type="GO" id="GO:0046983">
    <property type="term" value="F:protein dimerization activity"/>
    <property type="evidence" value="ECO:0007669"/>
    <property type="project" value="InterPro"/>
</dbReference>
<keyword evidence="1" id="KW-0808">Transferase</keyword>
<evidence type="ECO:0000259" key="5">
    <source>
        <dbReference type="PROSITE" id="PS50109"/>
    </source>
</evidence>
<dbReference type="Gene3D" id="3.30.565.10">
    <property type="entry name" value="Histidine kinase-like ATPase, C-terminal domain"/>
    <property type="match status" value="1"/>
</dbReference>
<dbReference type="InterPro" id="IPR003594">
    <property type="entry name" value="HATPase_dom"/>
</dbReference>
<keyword evidence="4" id="KW-0472">Membrane</keyword>
<evidence type="ECO:0000313" key="6">
    <source>
        <dbReference type="EMBL" id="MPY42996.1"/>
    </source>
</evidence>
<reference evidence="6 7" key="1">
    <citation type="submission" date="2019-07" db="EMBL/GenBank/DDBJ databases">
        <title>New species of Amycolatopsis and Streptomyces.</title>
        <authorList>
            <person name="Duangmal K."/>
            <person name="Teo W.F.A."/>
            <person name="Lipun K."/>
        </authorList>
    </citation>
    <scope>NUCLEOTIDE SEQUENCE [LARGE SCALE GENOMIC DNA]</scope>
    <source>
        <strain evidence="6 7">TISTR 2346</strain>
    </source>
</reference>
<dbReference type="Pfam" id="PF07730">
    <property type="entry name" value="HisKA_3"/>
    <property type="match status" value="1"/>
</dbReference>
<dbReference type="GO" id="GO:0000155">
    <property type="term" value="F:phosphorelay sensor kinase activity"/>
    <property type="evidence" value="ECO:0007669"/>
    <property type="project" value="InterPro"/>
</dbReference>
<gene>
    <name evidence="6" type="ORF">FNH04_24750</name>
</gene>
<keyword evidence="7" id="KW-1185">Reference proteome</keyword>